<dbReference type="Proteomes" id="UP000077266">
    <property type="component" value="Unassembled WGS sequence"/>
</dbReference>
<evidence type="ECO:0000313" key="6">
    <source>
        <dbReference type="EMBL" id="KZV91428.1"/>
    </source>
</evidence>
<evidence type="ECO:0000256" key="1">
    <source>
        <dbReference type="ARBA" id="ARBA00022723"/>
    </source>
</evidence>
<organism evidence="6 7">
    <name type="scientific">Exidia glandulosa HHB12029</name>
    <dbReference type="NCBI Taxonomy" id="1314781"/>
    <lineage>
        <taxon>Eukaryota</taxon>
        <taxon>Fungi</taxon>
        <taxon>Dikarya</taxon>
        <taxon>Basidiomycota</taxon>
        <taxon>Agaricomycotina</taxon>
        <taxon>Agaricomycetes</taxon>
        <taxon>Auriculariales</taxon>
        <taxon>Exidiaceae</taxon>
        <taxon>Exidia</taxon>
    </lineage>
</organism>
<dbReference type="InParanoid" id="A0A165H466"/>
<evidence type="ECO:0000256" key="3">
    <source>
        <dbReference type="ARBA" id="ARBA00022833"/>
    </source>
</evidence>
<evidence type="ECO:0000259" key="5">
    <source>
        <dbReference type="PROSITE" id="PS50865"/>
    </source>
</evidence>
<dbReference type="GO" id="GO:0008270">
    <property type="term" value="F:zinc ion binding"/>
    <property type="evidence" value="ECO:0007669"/>
    <property type="project" value="UniProtKB-KW"/>
</dbReference>
<feature type="domain" description="MYND-type" evidence="5">
    <location>
        <begin position="369"/>
        <end position="416"/>
    </location>
</feature>
<protein>
    <recommendedName>
        <fullName evidence="5">MYND-type domain-containing protein</fullName>
    </recommendedName>
</protein>
<keyword evidence="3" id="KW-0862">Zinc</keyword>
<keyword evidence="1" id="KW-0479">Metal-binding</keyword>
<accession>A0A165H466</accession>
<dbReference type="Gene3D" id="6.10.140.2220">
    <property type="match status" value="1"/>
</dbReference>
<keyword evidence="2 4" id="KW-0863">Zinc-finger</keyword>
<dbReference type="EMBL" id="KV426028">
    <property type="protein sequence ID" value="KZV91428.1"/>
    <property type="molecule type" value="Genomic_DNA"/>
</dbReference>
<dbReference type="OrthoDB" id="2998255at2759"/>
<name>A0A165H466_EXIGL</name>
<evidence type="ECO:0000256" key="2">
    <source>
        <dbReference type="ARBA" id="ARBA00022771"/>
    </source>
</evidence>
<dbReference type="InterPro" id="IPR002893">
    <property type="entry name" value="Znf_MYND"/>
</dbReference>
<evidence type="ECO:0000256" key="4">
    <source>
        <dbReference type="PROSITE-ProRule" id="PRU00134"/>
    </source>
</evidence>
<dbReference type="AlphaFoldDB" id="A0A165H466"/>
<gene>
    <name evidence="6" type="ORF">EXIGLDRAFT_837153</name>
</gene>
<keyword evidence="7" id="KW-1185">Reference proteome</keyword>
<proteinExistence type="predicted"/>
<evidence type="ECO:0000313" key="7">
    <source>
        <dbReference type="Proteomes" id="UP000077266"/>
    </source>
</evidence>
<sequence length="505" mass="56529">MSAFIRAFSDLSRFDLCPICVEVILYAVGNASPEEQLQFRASNHELYNACIERLIASPRSSDAILELGKALLANVCTEHRDTTPRPDSRVCIETYIEVSCNLVTSALVIGTTEERSILDRARVSTRFQKRNAKAWPIDIQQLIPRGAQATVEALIFWTSTIPDSTAPISLFNVLLLAHRPLIFPATLLPRIRNDLTWALVRMFGVASDVDAIAFSTLREPLVALLPTTSHSRLISNLEATGKLAVSIQVLAHLNVGPHCGPDDLSRFAAGGEGVIWAGTQAALRHIRCTWESCVCGRSAAIGCLLDMLTHCIRVLMSIPSWTSPSAGLDERVAMAIEAETEAMPRDWGATHIMFSFLRLVNEMTLRCFDDTCNTYKVDARLQRCARCFIVRYCGRDCQRRDWRGDGSNSVAHKDVCPLITRLLPQRRIPDSYSEWEPTYLRDPMCVRELQRLYRWACDSAVIHPSHRVNLEQELSSLTTEDPDAVVLPRPVPFIRSLTRREAQAT</sequence>
<dbReference type="PROSITE" id="PS50865">
    <property type="entry name" value="ZF_MYND_2"/>
    <property type="match status" value="1"/>
</dbReference>
<reference evidence="6 7" key="1">
    <citation type="journal article" date="2016" name="Mol. Biol. Evol.">
        <title>Comparative Genomics of Early-Diverging Mushroom-Forming Fungi Provides Insights into the Origins of Lignocellulose Decay Capabilities.</title>
        <authorList>
            <person name="Nagy L.G."/>
            <person name="Riley R."/>
            <person name="Tritt A."/>
            <person name="Adam C."/>
            <person name="Daum C."/>
            <person name="Floudas D."/>
            <person name="Sun H."/>
            <person name="Yadav J.S."/>
            <person name="Pangilinan J."/>
            <person name="Larsson K.H."/>
            <person name="Matsuura K."/>
            <person name="Barry K."/>
            <person name="Labutti K."/>
            <person name="Kuo R."/>
            <person name="Ohm R.A."/>
            <person name="Bhattacharya S.S."/>
            <person name="Shirouzu T."/>
            <person name="Yoshinaga Y."/>
            <person name="Martin F.M."/>
            <person name="Grigoriev I.V."/>
            <person name="Hibbett D.S."/>
        </authorList>
    </citation>
    <scope>NUCLEOTIDE SEQUENCE [LARGE SCALE GENOMIC DNA]</scope>
    <source>
        <strain evidence="6 7">HHB12029</strain>
    </source>
</reference>
<dbReference type="SUPFAM" id="SSF144232">
    <property type="entry name" value="HIT/MYND zinc finger-like"/>
    <property type="match status" value="1"/>
</dbReference>
<dbReference type="Pfam" id="PF01753">
    <property type="entry name" value="zf-MYND"/>
    <property type="match status" value="1"/>
</dbReference>